<keyword evidence="5" id="KW-0436">Ligase</keyword>
<dbReference type="Gene3D" id="3.30.1330.10">
    <property type="entry name" value="PurM-like, N-terminal domain"/>
    <property type="match status" value="1"/>
</dbReference>
<dbReference type="SUPFAM" id="SSF56042">
    <property type="entry name" value="PurM C-terminal domain-like"/>
    <property type="match status" value="1"/>
</dbReference>
<proteinExistence type="inferred from homology"/>
<dbReference type="Proteomes" id="UP000176996">
    <property type="component" value="Unassembled WGS sequence"/>
</dbReference>
<evidence type="ECO:0000313" key="14">
    <source>
        <dbReference type="EMBL" id="OGG39710.1"/>
    </source>
</evidence>
<comment type="caution">
    <text evidence="14">The sequence shown here is derived from an EMBL/GenBank/DDBJ whole genome shotgun (WGS) entry which is preliminary data.</text>
</comment>
<dbReference type="Pfam" id="PF00586">
    <property type="entry name" value="AIRS"/>
    <property type="match status" value="1"/>
</dbReference>
<dbReference type="EMBL" id="MFKK01000037">
    <property type="protein sequence ID" value="OGG39710.1"/>
    <property type="molecule type" value="Genomic_DNA"/>
</dbReference>
<gene>
    <name evidence="14" type="ORF">A3A21_00230</name>
</gene>
<comment type="catalytic activity">
    <reaction evidence="11">
        <text>2-formamido-N(1)-(5-O-phospho-beta-D-ribosyl)acetamidine + ATP = 5-amino-1-(5-phospho-beta-D-ribosyl)imidazole + ADP + phosphate + H(+)</text>
        <dbReference type="Rhea" id="RHEA:23032"/>
        <dbReference type="ChEBI" id="CHEBI:15378"/>
        <dbReference type="ChEBI" id="CHEBI:30616"/>
        <dbReference type="ChEBI" id="CHEBI:43474"/>
        <dbReference type="ChEBI" id="CHEBI:137981"/>
        <dbReference type="ChEBI" id="CHEBI:147287"/>
        <dbReference type="ChEBI" id="CHEBI:456216"/>
        <dbReference type="EC" id="6.3.3.1"/>
    </reaction>
</comment>
<sequence>MYKPFKPYKQKIINEIKKTWQTPYVSVTFNTYPIIQKKVSYPEVDHTDGIGTKGFYHWKEGTFKAAVIDALAMNLNDLAIIRAIPYKLSNHITVPLENERIFKIIQELVRQCLKYKIAIAGGENSFHNNTEGLDISMTVSGFVKNPKPNKFQIGDILIGLKSSGLHSNGFTAIRKMFGNIKRHEFTTPTAIYLDTILSLSSKHQINGLMHITGGAFTKLKDILGKANANIEHPKSLLPQKIFYEIHKKGMANKDMYQTFNCGIGFIFSTPKKEVSAILSKTKNATVIGEITPGTGTVKIKSAFDGKTITF</sequence>
<evidence type="ECO:0000256" key="8">
    <source>
        <dbReference type="ARBA" id="ARBA00031908"/>
    </source>
</evidence>
<dbReference type="GO" id="GO:0004637">
    <property type="term" value="F:phosphoribosylamine-glycine ligase activity"/>
    <property type="evidence" value="ECO:0007669"/>
    <property type="project" value="TreeGrafter"/>
</dbReference>
<comment type="similarity">
    <text evidence="2">Belongs to the AIR synthase family.</text>
</comment>
<dbReference type="InterPro" id="IPR036921">
    <property type="entry name" value="PurM-like_N_sf"/>
</dbReference>
<dbReference type="Pfam" id="PF02769">
    <property type="entry name" value="AIRS_C"/>
    <property type="match status" value="1"/>
</dbReference>
<dbReference type="GO" id="GO:0005524">
    <property type="term" value="F:ATP binding"/>
    <property type="evidence" value="ECO:0007669"/>
    <property type="project" value="UniProtKB-KW"/>
</dbReference>
<reference evidence="14 15" key="1">
    <citation type="journal article" date="2016" name="Nat. Commun.">
        <title>Thousands of microbial genomes shed light on interconnected biogeochemical processes in an aquifer system.</title>
        <authorList>
            <person name="Anantharaman K."/>
            <person name="Brown C.T."/>
            <person name="Hug L.A."/>
            <person name="Sharon I."/>
            <person name="Castelle C.J."/>
            <person name="Probst A.J."/>
            <person name="Thomas B.C."/>
            <person name="Singh A."/>
            <person name="Wilkins M.J."/>
            <person name="Karaoz U."/>
            <person name="Brodie E.L."/>
            <person name="Williams K.H."/>
            <person name="Hubbard S.S."/>
            <person name="Banfield J.F."/>
        </authorList>
    </citation>
    <scope>NUCLEOTIDE SEQUENCE [LARGE SCALE GENOMIC DNA]</scope>
</reference>
<dbReference type="AlphaFoldDB" id="A0A1F6BS11"/>
<dbReference type="InterPro" id="IPR010918">
    <property type="entry name" value="PurM-like_C_dom"/>
</dbReference>
<keyword evidence="7" id="KW-0067">ATP-binding</keyword>
<evidence type="ECO:0000256" key="9">
    <source>
        <dbReference type="ARBA" id="ARBA00032931"/>
    </source>
</evidence>
<evidence type="ECO:0000259" key="12">
    <source>
        <dbReference type="Pfam" id="PF00586"/>
    </source>
</evidence>
<dbReference type="GO" id="GO:0046084">
    <property type="term" value="P:adenine biosynthetic process"/>
    <property type="evidence" value="ECO:0007669"/>
    <property type="project" value="TreeGrafter"/>
</dbReference>
<dbReference type="EC" id="6.3.3.1" evidence="3"/>
<dbReference type="InterPro" id="IPR004733">
    <property type="entry name" value="PurM_cligase"/>
</dbReference>
<organism evidence="14 15">
    <name type="scientific">Candidatus Jorgensenbacteria bacterium RIFCSPLOWO2_01_FULL_45_25b</name>
    <dbReference type="NCBI Taxonomy" id="1798471"/>
    <lineage>
        <taxon>Bacteria</taxon>
        <taxon>Candidatus Joergenseniibacteriota</taxon>
    </lineage>
</organism>
<evidence type="ECO:0000256" key="1">
    <source>
        <dbReference type="ARBA" id="ARBA00004686"/>
    </source>
</evidence>
<dbReference type="PANTHER" id="PTHR10520">
    <property type="entry name" value="TRIFUNCTIONAL PURINE BIOSYNTHETIC PROTEIN ADENOSINE-3-RELATED"/>
    <property type="match status" value="1"/>
</dbReference>
<feature type="domain" description="PurM-like N-terminal" evidence="12">
    <location>
        <begin position="46"/>
        <end position="143"/>
    </location>
</feature>
<evidence type="ECO:0000256" key="2">
    <source>
        <dbReference type="ARBA" id="ARBA00010280"/>
    </source>
</evidence>
<dbReference type="GO" id="GO:0004641">
    <property type="term" value="F:phosphoribosylformylglycinamidine cyclo-ligase activity"/>
    <property type="evidence" value="ECO:0007669"/>
    <property type="project" value="UniProtKB-EC"/>
</dbReference>
<evidence type="ECO:0000256" key="11">
    <source>
        <dbReference type="ARBA" id="ARBA00049057"/>
    </source>
</evidence>
<dbReference type="GO" id="GO:0005829">
    <property type="term" value="C:cytosol"/>
    <property type="evidence" value="ECO:0007669"/>
    <property type="project" value="TreeGrafter"/>
</dbReference>
<dbReference type="GO" id="GO:0006189">
    <property type="term" value="P:'de novo' IMP biosynthetic process"/>
    <property type="evidence" value="ECO:0007669"/>
    <property type="project" value="UniProtKB-UniPathway"/>
</dbReference>
<evidence type="ECO:0000256" key="3">
    <source>
        <dbReference type="ARBA" id="ARBA00013047"/>
    </source>
</evidence>
<accession>A0A1F6BS11</accession>
<comment type="pathway">
    <text evidence="1">Purine metabolism; IMP biosynthesis via de novo pathway; 5-amino-1-(5-phospho-D-ribosyl)imidazole from N(2)-formyl-N(1)-(5-phospho-D-ribosyl)glycinamide: step 2/2.</text>
</comment>
<dbReference type="UniPathway" id="UPA00074">
    <property type="reaction ID" value="UER00129"/>
</dbReference>
<evidence type="ECO:0000259" key="13">
    <source>
        <dbReference type="Pfam" id="PF02769"/>
    </source>
</evidence>
<evidence type="ECO:0000256" key="5">
    <source>
        <dbReference type="ARBA" id="ARBA00022598"/>
    </source>
</evidence>
<dbReference type="InterPro" id="IPR036676">
    <property type="entry name" value="PurM-like_C_sf"/>
</dbReference>
<dbReference type="STRING" id="1798471.A3A21_00230"/>
<evidence type="ECO:0000256" key="6">
    <source>
        <dbReference type="ARBA" id="ARBA00022741"/>
    </source>
</evidence>
<evidence type="ECO:0000256" key="7">
    <source>
        <dbReference type="ARBA" id="ARBA00022840"/>
    </source>
</evidence>
<name>A0A1F6BS11_9BACT</name>
<dbReference type="InterPro" id="IPR016188">
    <property type="entry name" value="PurM-like_N"/>
</dbReference>
<evidence type="ECO:0000313" key="15">
    <source>
        <dbReference type="Proteomes" id="UP000176996"/>
    </source>
</evidence>
<evidence type="ECO:0000256" key="10">
    <source>
        <dbReference type="ARBA" id="ARBA00033093"/>
    </source>
</evidence>
<dbReference type="SUPFAM" id="SSF55326">
    <property type="entry name" value="PurM N-terminal domain-like"/>
    <property type="match status" value="1"/>
</dbReference>
<keyword evidence="6" id="KW-0547">Nucleotide-binding</keyword>
<feature type="domain" description="PurM-like C-terminal" evidence="13">
    <location>
        <begin position="153"/>
        <end position="295"/>
    </location>
</feature>
<dbReference type="PANTHER" id="PTHR10520:SF12">
    <property type="entry name" value="TRIFUNCTIONAL PURINE BIOSYNTHETIC PROTEIN ADENOSINE-3"/>
    <property type="match status" value="1"/>
</dbReference>
<dbReference type="Gene3D" id="3.90.650.10">
    <property type="entry name" value="PurM-like C-terminal domain"/>
    <property type="match status" value="2"/>
</dbReference>
<evidence type="ECO:0000256" key="4">
    <source>
        <dbReference type="ARBA" id="ARBA00020367"/>
    </source>
</evidence>
<protein>
    <recommendedName>
        <fullName evidence="4">Phosphoribosylformylglycinamidine cyclo-ligase</fullName>
        <ecNumber evidence="3">6.3.3.1</ecNumber>
    </recommendedName>
    <alternativeName>
        <fullName evidence="9">AIR synthase</fullName>
    </alternativeName>
    <alternativeName>
        <fullName evidence="10">AIRS</fullName>
    </alternativeName>
    <alternativeName>
        <fullName evidence="8">Phosphoribosyl-aminoimidazole synthetase</fullName>
    </alternativeName>
</protein>